<feature type="domain" description="Integrase catalytic" evidence="1">
    <location>
        <begin position="148"/>
        <end position="318"/>
    </location>
</feature>
<name>A0ABR5AN15_9BACL</name>
<proteinExistence type="predicted"/>
<protein>
    <submittedName>
        <fullName evidence="2">Transposase</fullName>
    </submittedName>
</protein>
<gene>
    <name evidence="2" type="ORF">SD70_03265</name>
    <name evidence="3" type="ORF">SD70_04040</name>
</gene>
<dbReference type="InterPro" id="IPR012337">
    <property type="entry name" value="RNaseH-like_sf"/>
</dbReference>
<accession>A0ABR5AN15</accession>
<keyword evidence="4" id="KW-1185">Reference proteome</keyword>
<dbReference type="SUPFAM" id="SSF53098">
    <property type="entry name" value="Ribonuclease H-like"/>
    <property type="match status" value="1"/>
</dbReference>
<evidence type="ECO:0000313" key="2">
    <source>
        <dbReference type="EMBL" id="KIL41920.1"/>
    </source>
</evidence>
<dbReference type="Pfam" id="PF09299">
    <property type="entry name" value="Mu-transpos_C"/>
    <property type="match status" value="1"/>
</dbReference>
<dbReference type="Gene3D" id="3.30.420.10">
    <property type="entry name" value="Ribonuclease H-like superfamily/Ribonuclease H"/>
    <property type="match status" value="1"/>
</dbReference>
<dbReference type="InterPro" id="IPR055247">
    <property type="entry name" value="InsJ-like_HTH"/>
</dbReference>
<dbReference type="Pfam" id="PF00665">
    <property type="entry name" value="rve"/>
    <property type="match status" value="1"/>
</dbReference>
<dbReference type="PANTHER" id="PTHR35004">
    <property type="entry name" value="TRANSPOSASE RV3428C-RELATED"/>
    <property type="match status" value="1"/>
</dbReference>
<dbReference type="PANTHER" id="PTHR35004:SF6">
    <property type="entry name" value="TRANSPOSASE"/>
    <property type="match status" value="1"/>
</dbReference>
<dbReference type="EMBL" id="JXAK01000004">
    <property type="protein sequence ID" value="KIL41920.1"/>
    <property type="molecule type" value="Genomic_DNA"/>
</dbReference>
<dbReference type="InterPro" id="IPR001584">
    <property type="entry name" value="Integrase_cat-core"/>
</dbReference>
<reference evidence="2 4" key="1">
    <citation type="submission" date="2014-12" db="EMBL/GenBank/DDBJ databases">
        <title>Draft genome sequence of Paenibacillus kamchatkensis strain B-2647.</title>
        <authorList>
            <person name="Karlyshev A.V."/>
            <person name="Kudryashova E.B."/>
        </authorList>
    </citation>
    <scope>NUCLEOTIDE SEQUENCE [LARGE SCALE GENOMIC DNA]</scope>
    <source>
        <strain evidence="2 4">VKM B-2647</strain>
    </source>
</reference>
<evidence type="ECO:0000313" key="3">
    <source>
        <dbReference type="EMBL" id="KIL42027.1"/>
    </source>
</evidence>
<dbReference type="InterPro" id="IPR036397">
    <property type="entry name" value="RNaseH_sf"/>
</dbReference>
<evidence type="ECO:0000313" key="4">
    <source>
        <dbReference type="Proteomes" id="UP000031967"/>
    </source>
</evidence>
<evidence type="ECO:0000259" key="1">
    <source>
        <dbReference type="PROSITE" id="PS50994"/>
    </source>
</evidence>
<dbReference type="PROSITE" id="PS50994">
    <property type="entry name" value="INTEGRASE"/>
    <property type="match status" value="1"/>
</dbReference>
<dbReference type="Proteomes" id="UP000031967">
    <property type="component" value="Unassembled WGS sequence"/>
</dbReference>
<dbReference type="EMBL" id="JXAK01000004">
    <property type="protein sequence ID" value="KIL42027.1"/>
    <property type="molecule type" value="Genomic_DNA"/>
</dbReference>
<sequence length="450" mass="51266">MKDQRKAEDVAEQRFTFLSPLLTSGLDPAKAKELRAAICSQTGLSERTLRRYLAKHRTEGFSGLKPKAKGRKLGPDAISAELLEEAILLRREVPGRSVSQIIQILEWDQKVTPGKLKRSTLQEQLTQRGYSSRQMRMYASSGIAARRFQKRHRNSLWQSDIKFGPFLPIGPGGTNKQVYLVLFVDDATRFVLHGAFYESLEKAIVEDCFRKAIEKYGLPEAVYFDNGKQYKNKWMGRTCAKLGIRLLFAKPYSPESKGKVERLNGVVQGFLNEVSLENVKTLEQLNTWFQVWLSECHQHKPHSALEEKSPETAYRSDAKPLRFVEPDMLASAFLHCEDRKVDKAGCISFMGKKYEVGLLFIGRTVQVAYDPADIVEVTIEHEGHTPWKARELVIGERSGRRPQLPDHLQPEAADSSRLLRGAERRHAERHVQQAHAVSYRTVRKEEDGHV</sequence>
<dbReference type="Pfam" id="PF13518">
    <property type="entry name" value="HTH_28"/>
    <property type="match status" value="1"/>
</dbReference>
<comment type="caution">
    <text evidence="2">The sequence shown here is derived from an EMBL/GenBank/DDBJ whole genome shotgun (WGS) entry which is preliminary data.</text>
</comment>
<dbReference type="InterPro" id="IPR015378">
    <property type="entry name" value="Transposase-like_Mu_C"/>
</dbReference>
<dbReference type="RefSeq" id="WP_041045652.1">
    <property type="nucleotide sequence ID" value="NZ_JXAK01000004.1"/>
</dbReference>
<organism evidence="2 4">
    <name type="scientific">Gordoniibacillus kamchatkensis</name>
    <dbReference type="NCBI Taxonomy" id="1590651"/>
    <lineage>
        <taxon>Bacteria</taxon>
        <taxon>Bacillati</taxon>
        <taxon>Bacillota</taxon>
        <taxon>Bacilli</taxon>
        <taxon>Bacillales</taxon>
        <taxon>Paenibacillaceae</taxon>
        <taxon>Gordoniibacillus</taxon>
    </lineage>
</organism>